<keyword evidence="1" id="KW-0175">Coiled coil</keyword>
<evidence type="ECO:0000313" key="3">
    <source>
        <dbReference type="Proteomes" id="UP000471751"/>
    </source>
</evidence>
<dbReference type="AlphaFoldDB" id="A0A6I5RMD3"/>
<protein>
    <submittedName>
        <fullName evidence="2">Uncharacterized protein</fullName>
    </submittedName>
</protein>
<name>A0A6I5RMD3_9PSED</name>
<reference evidence="2 3" key="1">
    <citation type="submission" date="2020-02" db="EMBL/GenBank/DDBJ databases">
        <title>Broccoli isolated Pseudomonas sp.</title>
        <authorList>
            <person name="Fujikawa T."/>
            <person name="Sawada H."/>
        </authorList>
    </citation>
    <scope>NUCLEOTIDE SEQUENCE [LARGE SCALE GENOMIC DNA]</scope>
    <source>
        <strain evidence="2 3">JCM 32154</strain>
    </source>
</reference>
<dbReference type="Proteomes" id="UP000471751">
    <property type="component" value="Unassembled WGS sequence"/>
</dbReference>
<accession>A0A6I5RMD3</accession>
<comment type="caution">
    <text evidence="2">The sequence shown here is derived from an EMBL/GenBank/DDBJ whole genome shotgun (WGS) entry which is preliminary data.</text>
</comment>
<proteinExistence type="predicted"/>
<gene>
    <name evidence="2" type="ORF">G3O07_02380</name>
</gene>
<sequence length="186" mass="20675">MTLLVSSFVLLTACAGHIDSTSEATFSASMVGMSEDMDLEQKAAYDRALTVVREAYGLDRARMAKALDGKDAEDVLDLAADIREKQEKAALAQAEKDQAAHLEASKASLAQYTERCEALETKRLAEDPDSRGPSRFEAHVCASANRYERTVANLKEMTPEQYRDADKDTISSSSWTECRVCLRWRR</sequence>
<dbReference type="EMBL" id="JAAHBT010000019">
    <property type="protein sequence ID" value="NES08835.1"/>
    <property type="molecule type" value="Genomic_DNA"/>
</dbReference>
<keyword evidence="3" id="KW-1185">Reference proteome</keyword>
<evidence type="ECO:0000256" key="1">
    <source>
        <dbReference type="SAM" id="Coils"/>
    </source>
</evidence>
<evidence type="ECO:0000313" key="2">
    <source>
        <dbReference type="EMBL" id="NES08835.1"/>
    </source>
</evidence>
<organism evidence="2 3">
    <name type="scientific">Pseudomonas laurentiana</name>
    <dbReference type="NCBI Taxonomy" id="2364649"/>
    <lineage>
        <taxon>Bacteria</taxon>
        <taxon>Pseudomonadati</taxon>
        <taxon>Pseudomonadota</taxon>
        <taxon>Gammaproteobacteria</taxon>
        <taxon>Pseudomonadales</taxon>
        <taxon>Pseudomonadaceae</taxon>
        <taxon>Pseudomonas</taxon>
    </lineage>
</organism>
<feature type="coiled-coil region" evidence="1">
    <location>
        <begin position="75"/>
        <end position="122"/>
    </location>
</feature>